<reference evidence="3 4" key="1">
    <citation type="submission" date="2013-06" db="EMBL/GenBank/DDBJ databases">
        <title>The Genome Sequence of Acinetobacter sp. NIPH 2036.</title>
        <authorList>
            <consortium name="The Broad Institute Genome Sequencing Platform"/>
            <consortium name="The Broad Institute Genome Sequencing Center for Infectious Disease"/>
            <person name="Cerqueira G."/>
            <person name="Feldgarden M."/>
            <person name="Courvalin P."/>
            <person name="Perichon B."/>
            <person name="Grillot-Courvalin C."/>
            <person name="Clermont D."/>
            <person name="Rocha E."/>
            <person name="Yoon E.-J."/>
            <person name="Nemec A."/>
            <person name="Young S.K."/>
            <person name="Zeng Q."/>
            <person name="Gargeya S."/>
            <person name="Fitzgerald M."/>
            <person name="Abouelleil A."/>
            <person name="Alvarado L."/>
            <person name="Berlin A.M."/>
            <person name="Chapman S.B."/>
            <person name="Dewar J."/>
            <person name="Goldberg J."/>
            <person name="Griggs A."/>
            <person name="Gujja S."/>
            <person name="Hansen M."/>
            <person name="Howarth C."/>
            <person name="Imamovic A."/>
            <person name="Larimer J."/>
            <person name="McCowan C."/>
            <person name="Murphy C."/>
            <person name="Pearson M."/>
            <person name="Priest M."/>
            <person name="Roberts A."/>
            <person name="Saif S."/>
            <person name="Shea T."/>
            <person name="Sykes S."/>
            <person name="Wortman J."/>
            <person name="Nusbaum C."/>
            <person name="Birren B."/>
        </authorList>
    </citation>
    <scope>NUCLEOTIDE SEQUENCE [LARGE SCALE GENOMIC DNA]</scope>
    <source>
        <strain evidence="3 4">NIPH 2036</strain>
    </source>
</reference>
<dbReference type="RefSeq" id="WP_016652922.1">
    <property type="nucleotide sequence ID" value="NZ_KE340381.1"/>
</dbReference>
<sequence length="344" mass="35278">MKKNKKLGCLSLLLLSPCTMAMQPIDDQSLATMTGQDGLTIQAQANVEFKQLSMIDNDGLSYGSGSSLYTSPDYTKRAGLVIGGQTSSSPVRVVGLNGSSETILGFNAVIDSDAGTVANKGAFTNIALSFNNNITGIRISPFSVYAASEGTLSDIISNSYSKSTIYDSSTLKPKVGLVKEIVRVGGASGIDIVFAANKPTVNIQLGAAPQGHMVMFGGAINSICGSGSGCNIVAVSDYDGSNNPYGIGFDFQFTGYNNSPFGLTGFYAGIEGKNGTDSGGLVFGNSGISDKFNLSLNNVILGQSGSPSTTYPSSTFNGLPNASIGSIGAVGASVTNLKMKVSGM</sequence>
<evidence type="ECO:0000313" key="3">
    <source>
        <dbReference type="EMBL" id="EPG36773.1"/>
    </source>
</evidence>
<feature type="domain" description="DUF6160" evidence="2">
    <location>
        <begin position="1"/>
        <end position="57"/>
    </location>
</feature>
<organism evidence="3 4">
    <name type="scientific">Acinetobacter colistiniresistens</name>
    <dbReference type="NCBI Taxonomy" id="280145"/>
    <lineage>
        <taxon>Bacteria</taxon>
        <taxon>Pseudomonadati</taxon>
        <taxon>Pseudomonadota</taxon>
        <taxon>Gammaproteobacteria</taxon>
        <taxon>Moraxellales</taxon>
        <taxon>Moraxellaceae</taxon>
        <taxon>Acinetobacter</taxon>
    </lineage>
</organism>
<protein>
    <recommendedName>
        <fullName evidence="2">DUF6160 domain-containing protein</fullName>
    </recommendedName>
</protein>
<feature type="chain" id="PRO_5004523803" description="DUF6160 domain-containing protein" evidence="1">
    <location>
        <begin position="22"/>
        <end position="344"/>
    </location>
</feature>
<dbReference type="HOGENOM" id="CLU_784424_0_0_6"/>
<dbReference type="AlphaFoldDB" id="S3T792"/>
<dbReference type="Pfam" id="PF19657">
    <property type="entry name" value="DUF6160"/>
    <property type="match status" value="1"/>
</dbReference>
<dbReference type="InterPro" id="IPR046158">
    <property type="entry name" value="DUF6160"/>
</dbReference>
<name>S3T792_9GAMM</name>
<dbReference type="Proteomes" id="UP000014559">
    <property type="component" value="Unassembled WGS sequence"/>
</dbReference>
<evidence type="ECO:0000313" key="4">
    <source>
        <dbReference type="Proteomes" id="UP000014559"/>
    </source>
</evidence>
<proteinExistence type="predicted"/>
<comment type="caution">
    <text evidence="3">The sequence shown here is derived from an EMBL/GenBank/DDBJ whole genome shotgun (WGS) entry which is preliminary data.</text>
</comment>
<dbReference type="GeneID" id="45417314"/>
<feature type="signal peptide" evidence="1">
    <location>
        <begin position="1"/>
        <end position="21"/>
    </location>
</feature>
<dbReference type="PATRIC" id="fig|1217696.3.peg.2430"/>
<gene>
    <name evidence="3" type="ORF">F907_02470</name>
</gene>
<evidence type="ECO:0000259" key="2">
    <source>
        <dbReference type="Pfam" id="PF19657"/>
    </source>
</evidence>
<keyword evidence="1" id="KW-0732">Signal</keyword>
<accession>S3T792</accession>
<evidence type="ECO:0000256" key="1">
    <source>
        <dbReference type="SAM" id="SignalP"/>
    </source>
</evidence>
<dbReference type="EMBL" id="ATGK01000013">
    <property type="protein sequence ID" value="EPG36773.1"/>
    <property type="molecule type" value="Genomic_DNA"/>
</dbReference>